<dbReference type="SUPFAM" id="SSF56672">
    <property type="entry name" value="DNA/RNA polymerases"/>
    <property type="match status" value="1"/>
</dbReference>
<dbReference type="EMBL" id="VAHF01000263">
    <property type="protein sequence ID" value="TXG46229.1"/>
    <property type="molecule type" value="Genomic_DNA"/>
</dbReference>
<dbReference type="Pfam" id="PF05919">
    <property type="entry name" value="Mitovir_RNA_pol"/>
    <property type="match status" value="1"/>
</dbReference>
<comment type="caution">
    <text evidence="2">The sequence shown here is derived from an EMBL/GenBank/DDBJ whole genome shotgun (WGS) entry which is preliminary data.</text>
</comment>
<dbReference type="AlphaFoldDB" id="A0A5C7GP31"/>
<dbReference type="InterPro" id="IPR043502">
    <property type="entry name" value="DNA/RNA_pol_sf"/>
</dbReference>
<dbReference type="PANTHER" id="PTHR34456">
    <property type="entry name" value="MITOVIRUS RNA-DEPENDENT RNA POLYMERASE"/>
    <property type="match status" value="1"/>
</dbReference>
<name>A0A5C7GP31_9ROSI</name>
<organism evidence="2 3">
    <name type="scientific">Acer yangbiense</name>
    <dbReference type="NCBI Taxonomy" id="1000413"/>
    <lineage>
        <taxon>Eukaryota</taxon>
        <taxon>Viridiplantae</taxon>
        <taxon>Streptophyta</taxon>
        <taxon>Embryophyta</taxon>
        <taxon>Tracheophyta</taxon>
        <taxon>Spermatophyta</taxon>
        <taxon>Magnoliopsida</taxon>
        <taxon>eudicotyledons</taxon>
        <taxon>Gunneridae</taxon>
        <taxon>Pentapetalae</taxon>
        <taxon>rosids</taxon>
        <taxon>malvids</taxon>
        <taxon>Sapindales</taxon>
        <taxon>Sapindaceae</taxon>
        <taxon>Hippocastanoideae</taxon>
        <taxon>Acereae</taxon>
        <taxon>Acer</taxon>
    </lineage>
</organism>
<dbReference type="PANTHER" id="PTHR34456:SF9">
    <property type="entry name" value="MITOVIRUS RNA-DEPENDENT RNA POLYMERASE"/>
    <property type="match status" value="1"/>
</dbReference>
<evidence type="ECO:0000313" key="3">
    <source>
        <dbReference type="Proteomes" id="UP000323000"/>
    </source>
</evidence>
<feature type="transmembrane region" description="Helical" evidence="1">
    <location>
        <begin position="63"/>
        <end position="84"/>
    </location>
</feature>
<dbReference type="InterPro" id="IPR008686">
    <property type="entry name" value="RNA_pol_mitovir"/>
</dbReference>
<gene>
    <name evidence="2" type="ORF">EZV62_028260</name>
</gene>
<dbReference type="OrthoDB" id="1750590at2759"/>
<evidence type="ECO:0000256" key="1">
    <source>
        <dbReference type="SAM" id="Phobius"/>
    </source>
</evidence>
<keyword evidence="3" id="KW-1185">Reference proteome</keyword>
<keyword evidence="1" id="KW-1133">Transmembrane helix</keyword>
<protein>
    <recommendedName>
        <fullName evidence="4">Reverse transcriptase domain-containing protein</fullName>
    </recommendedName>
</protein>
<sequence>MFPVGRLGFKEEGAGKGVMVESLFTLTVAFSWVFSGLGVNVFVAPASLNGPNKYVRFSTGQPLGYLSSWPLFALAHHFVVWYCAEQVYPGMRFRNYALLGDDIVIGDARVADVYKDVIQRLGVKISLPKYLVSDIGGLEFAKKFRILDRDLSSISVKMIRSARHSIAWMPVLKQFYFTSLQISLRIRGADFRRYSMKP</sequence>
<evidence type="ECO:0008006" key="4">
    <source>
        <dbReference type="Google" id="ProtNLM"/>
    </source>
</evidence>
<dbReference type="Proteomes" id="UP000323000">
    <property type="component" value="Unassembled WGS sequence"/>
</dbReference>
<feature type="transmembrane region" description="Helical" evidence="1">
    <location>
        <begin position="23"/>
        <end position="43"/>
    </location>
</feature>
<proteinExistence type="predicted"/>
<accession>A0A5C7GP31</accession>
<keyword evidence="1" id="KW-0472">Membrane</keyword>
<keyword evidence="1" id="KW-0812">Transmembrane</keyword>
<evidence type="ECO:0000313" key="2">
    <source>
        <dbReference type="EMBL" id="TXG46229.1"/>
    </source>
</evidence>
<reference evidence="3" key="1">
    <citation type="journal article" date="2019" name="Gigascience">
        <title>De novo genome assembly of the endangered Acer yangbiense, a plant species with extremely small populations endemic to Yunnan Province, China.</title>
        <authorList>
            <person name="Yang J."/>
            <person name="Wariss H.M."/>
            <person name="Tao L."/>
            <person name="Zhang R."/>
            <person name="Yun Q."/>
            <person name="Hollingsworth P."/>
            <person name="Dao Z."/>
            <person name="Luo G."/>
            <person name="Guo H."/>
            <person name="Ma Y."/>
            <person name="Sun W."/>
        </authorList>
    </citation>
    <scope>NUCLEOTIDE SEQUENCE [LARGE SCALE GENOMIC DNA]</scope>
    <source>
        <strain evidence="3">cv. Malutang</strain>
    </source>
</reference>